<feature type="signal peptide" evidence="1">
    <location>
        <begin position="1"/>
        <end position="23"/>
    </location>
</feature>
<reference evidence="2" key="1">
    <citation type="submission" date="2017-05" db="UniProtKB">
        <authorList>
            <consortium name="EnsemblMetazoa"/>
        </authorList>
    </citation>
    <scope>IDENTIFICATION</scope>
</reference>
<evidence type="ECO:0000313" key="2">
    <source>
        <dbReference type="EnsemblMetazoa" id="Aqu2.1.42458_001"/>
    </source>
</evidence>
<proteinExistence type="predicted"/>
<sequence length="73" mass="8151">VLFVMLYVFAKAGLLLIYQLTVCDSTMSIKHALNCKCGGFPSLQHNELRDIMANLLTEISRDVQVEPTHQALS</sequence>
<organism evidence="2">
    <name type="scientific">Amphimedon queenslandica</name>
    <name type="common">Sponge</name>
    <dbReference type="NCBI Taxonomy" id="400682"/>
    <lineage>
        <taxon>Eukaryota</taxon>
        <taxon>Metazoa</taxon>
        <taxon>Porifera</taxon>
        <taxon>Demospongiae</taxon>
        <taxon>Heteroscleromorpha</taxon>
        <taxon>Haplosclerida</taxon>
        <taxon>Niphatidae</taxon>
        <taxon>Amphimedon</taxon>
    </lineage>
</organism>
<accession>A0A1X7VSR3</accession>
<keyword evidence="1" id="KW-0732">Signal</keyword>
<feature type="chain" id="PRO_5010858069" evidence="1">
    <location>
        <begin position="24"/>
        <end position="73"/>
    </location>
</feature>
<dbReference type="AlphaFoldDB" id="A0A1X7VSR3"/>
<protein>
    <submittedName>
        <fullName evidence="2">Uncharacterized protein</fullName>
    </submittedName>
</protein>
<dbReference type="EnsemblMetazoa" id="Aqu2.1.42458_001">
    <property type="protein sequence ID" value="Aqu2.1.42458_001"/>
    <property type="gene ID" value="Aqu2.1.42458"/>
</dbReference>
<dbReference type="InParanoid" id="A0A1X7VSR3"/>
<name>A0A1X7VSR3_AMPQE</name>
<evidence type="ECO:0000256" key="1">
    <source>
        <dbReference type="SAM" id="SignalP"/>
    </source>
</evidence>